<comment type="similarity">
    <text evidence="1 6">Belongs to the peptidase M42 family.</text>
</comment>
<dbReference type="EMBL" id="JAEDXU010000003">
    <property type="protein sequence ID" value="MBP1046194.1"/>
    <property type="molecule type" value="Genomic_DNA"/>
</dbReference>
<accession>A0ABS4CK74</accession>
<keyword evidence="3" id="KW-0645">Protease</keyword>
<evidence type="ECO:0000256" key="3">
    <source>
        <dbReference type="ARBA" id="ARBA00022670"/>
    </source>
</evidence>
<dbReference type="PIRSF" id="PIRSF001123">
    <property type="entry name" value="PepA_GA"/>
    <property type="match status" value="1"/>
</dbReference>
<dbReference type="InterPro" id="IPR023367">
    <property type="entry name" value="Peptidase_M42_dom2"/>
</dbReference>
<evidence type="ECO:0000256" key="2">
    <source>
        <dbReference type="ARBA" id="ARBA00022438"/>
    </source>
</evidence>
<evidence type="ECO:0000256" key="6">
    <source>
        <dbReference type="PIRNR" id="PIRNR001123"/>
    </source>
</evidence>
<evidence type="ECO:0000313" key="7">
    <source>
        <dbReference type="EMBL" id="MBP1046194.1"/>
    </source>
</evidence>
<evidence type="ECO:0000256" key="4">
    <source>
        <dbReference type="ARBA" id="ARBA00022723"/>
    </source>
</evidence>
<organism evidence="7 8">
    <name type="scientific">Enterococcus larvae</name>
    <dbReference type="NCBI Taxonomy" id="2794352"/>
    <lineage>
        <taxon>Bacteria</taxon>
        <taxon>Bacillati</taxon>
        <taxon>Bacillota</taxon>
        <taxon>Bacilli</taxon>
        <taxon>Lactobacillales</taxon>
        <taxon>Enterococcaceae</taxon>
        <taxon>Enterococcus</taxon>
    </lineage>
</organism>
<dbReference type="Gene3D" id="3.40.630.10">
    <property type="entry name" value="Zn peptidases"/>
    <property type="match status" value="1"/>
</dbReference>
<keyword evidence="5" id="KW-0378">Hydrolase</keyword>
<protein>
    <submittedName>
        <fullName evidence="7">M20/M25/M40 family metallo-hydrolase</fullName>
    </submittedName>
</protein>
<dbReference type="Pfam" id="PF05343">
    <property type="entry name" value="Peptidase_M42"/>
    <property type="match status" value="1"/>
</dbReference>
<sequence>MKLKERLIQLSNLDGIAGREEMVGEHLAASIPQKHFQDEFKNSYFGDLETEKKRLAVYAHLDEVGFFVREIDPDGFIYFQPIGGWWGHVMLGQSVRITARKNNHSYRGIIGTLPEGSVMGEAVVSIDKMYIDLGVDNQEEVVKLGIQVGDMITPDTQARESENGQYIIGKALDNRVGCSILAEVMNYFYTRSLSQLEVIGVATAQEEAGTRGSKVAAPKVNGDINIIIDVANGKDTPKAAVRKTRVLGSGPGICLYDKTALANMELADALQETAEQAQLPWQFDQFTGGGTDAGSVQLYAGKPTIVLSIPVRYCHSWNSMVNLTDCQNTVQLICHYIERLERKLRESDDTL</sequence>
<gene>
    <name evidence="7" type="ORF">I6N96_07850</name>
</gene>
<dbReference type="Proteomes" id="UP000673375">
    <property type="component" value="Unassembled WGS sequence"/>
</dbReference>
<evidence type="ECO:0000313" key="8">
    <source>
        <dbReference type="Proteomes" id="UP000673375"/>
    </source>
</evidence>
<dbReference type="PANTHER" id="PTHR32481:SF0">
    <property type="entry name" value="AMINOPEPTIDASE YPDE-RELATED"/>
    <property type="match status" value="1"/>
</dbReference>
<evidence type="ECO:0000256" key="1">
    <source>
        <dbReference type="ARBA" id="ARBA00006272"/>
    </source>
</evidence>
<dbReference type="SUPFAM" id="SSF53187">
    <property type="entry name" value="Zn-dependent exopeptidases"/>
    <property type="match status" value="1"/>
</dbReference>
<reference evidence="7 8" key="1">
    <citation type="submission" date="2020-12" db="EMBL/GenBank/DDBJ databases">
        <title>Vagococcus allomyrinae sp. nov. and Enterococcus lavae sp. nov., isolated from the larvae of Allomyrina dichotoma.</title>
        <authorList>
            <person name="Lee S.D."/>
        </authorList>
    </citation>
    <scope>NUCLEOTIDE SEQUENCE [LARGE SCALE GENOMIC DNA]</scope>
    <source>
        <strain evidence="7 8">BWM-S5</strain>
    </source>
</reference>
<dbReference type="InterPro" id="IPR008007">
    <property type="entry name" value="Peptidase_M42"/>
</dbReference>
<keyword evidence="2" id="KW-0031">Aminopeptidase</keyword>
<comment type="caution">
    <text evidence="7">The sequence shown here is derived from an EMBL/GenBank/DDBJ whole genome shotgun (WGS) entry which is preliminary data.</text>
</comment>
<dbReference type="PANTHER" id="PTHR32481">
    <property type="entry name" value="AMINOPEPTIDASE"/>
    <property type="match status" value="1"/>
</dbReference>
<keyword evidence="8" id="KW-1185">Reference proteome</keyword>
<dbReference type="SUPFAM" id="SSF101821">
    <property type="entry name" value="Aminopeptidase/glucanase lid domain"/>
    <property type="match status" value="1"/>
</dbReference>
<name>A0ABS4CK74_9ENTE</name>
<keyword evidence="4" id="KW-0479">Metal-binding</keyword>
<dbReference type="Gene3D" id="2.40.30.40">
    <property type="entry name" value="Peptidase M42, domain 2"/>
    <property type="match status" value="1"/>
</dbReference>
<proteinExistence type="inferred from homology"/>
<dbReference type="InterPro" id="IPR051464">
    <property type="entry name" value="Peptidase_M42_aminopept"/>
</dbReference>
<evidence type="ECO:0000256" key="5">
    <source>
        <dbReference type="ARBA" id="ARBA00022801"/>
    </source>
</evidence>